<feature type="transmembrane region" description="Helical" evidence="1">
    <location>
        <begin position="40"/>
        <end position="59"/>
    </location>
</feature>
<reference evidence="2" key="1">
    <citation type="submission" date="2018-08" db="EMBL/GenBank/DDBJ databases">
        <authorList>
            <person name="Jin W."/>
            <person name="Wang H."/>
            <person name="Yang Y."/>
            <person name="Li M."/>
            <person name="Liu J."/>
        </authorList>
    </citation>
    <scope>NUCLEOTIDE SEQUENCE</scope>
    <source>
        <strain evidence="2">AESS21</strain>
    </source>
</reference>
<keyword evidence="1" id="KW-0472">Membrane</keyword>
<dbReference type="RefSeq" id="WP_213214896.1">
    <property type="nucleotide sequence ID" value="NZ_QTKU01000001.1"/>
</dbReference>
<protein>
    <submittedName>
        <fullName evidence="2">Uncharacterized protein</fullName>
    </submittedName>
</protein>
<reference evidence="2" key="2">
    <citation type="journal article" date="2021" name="Microorganisms">
        <title>Bacterial Dimethylsulfoniopropionate Biosynthesis in the East China Sea.</title>
        <authorList>
            <person name="Liu J."/>
            <person name="Zhang Y."/>
            <person name="Liu J."/>
            <person name="Zhong H."/>
            <person name="Williams B.T."/>
            <person name="Zheng Y."/>
            <person name="Curson A.R.J."/>
            <person name="Sun C."/>
            <person name="Sun H."/>
            <person name="Song D."/>
            <person name="Wagner Mackenzie B."/>
            <person name="Bermejo Martinez A."/>
            <person name="Todd J.D."/>
            <person name="Zhang X.H."/>
        </authorList>
    </citation>
    <scope>NUCLEOTIDE SEQUENCE</scope>
    <source>
        <strain evidence="2">AESS21</strain>
    </source>
</reference>
<name>A0A944C9A3_9HYPH</name>
<organism evidence="2 3">
    <name type="scientific">Roseibium polysiphoniae</name>
    <dbReference type="NCBI Taxonomy" id="2571221"/>
    <lineage>
        <taxon>Bacteria</taxon>
        <taxon>Pseudomonadati</taxon>
        <taxon>Pseudomonadota</taxon>
        <taxon>Alphaproteobacteria</taxon>
        <taxon>Hyphomicrobiales</taxon>
        <taxon>Stappiaceae</taxon>
        <taxon>Roseibium</taxon>
    </lineage>
</organism>
<dbReference type="AlphaFoldDB" id="A0A944C9A3"/>
<dbReference type="Proteomes" id="UP000705379">
    <property type="component" value="Unassembled WGS sequence"/>
</dbReference>
<keyword evidence="1" id="KW-0812">Transmembrane</keyword>
<comment type="caution">
    <text evidence="2">The sequence shown here is derived from an EMBL/GenBank/DDBJ whole genome shotgun (WGS) entry which is preliminary data.</text>
</comment>
<evidence type="ECO:0000313" key="2">
    <source>
        <dbReference type="EMBL" id="MBS8259243.1"/>
    </source>
</evidence>
<evidence type="ECO:0000313" key="3">
    <source>
        <dbReference type="Proteomes" id="UP000705379"/>
    </source>
</evidence>
<proteinExistence type="predicted"/>
<accession>A0A944C9A3</accession>
<dbReference type="EMBL" id="QTKU01000001">
    <property type="protein sequence ID" value="MBS8259243.1"/>
    <property type="molecule type" value="Genomic_DNA"/>
</dbReference>
<gene>
    <name evidence="2" type="ORF">DYI23_03330</name>
</gene>
<sequence>MSKSVGEKFGRALDQHHPELVNFAGISGIAALDIFDINSLILFIFFCILCLLSIVLSTVRNRSSSEIFDENETLRKAISEGNRNFYDMWDDRARAIFKEFGLSIQDRISIYKYDETAKEFRLLGRYAENANFRERHRNTYPSNQGVIGKAWENGECFERKLPNPSNHIDKYIEENERKYALPADLSQNLNMKSTCLWAKSLTNHKDIPFAIVVVESIKRESLDKDALNAFFEKGKREDIENFLHALEFMEPNLRLAHDMGF</sequence>
<evidence type="ECO:0000256" key="1">
    <source>
        <dbReference type="SAM" id="Phobius"/>
    </source>
</evidence>
<keyword evidence="1" id="KW-1133">Transmembrane helix</keyword>